<accession>A0ABY9M5R9</accession>
<feature type="transmembrane region" description="Helical" evidence="1">
    <location>
        <begin position="29"/>
        <end position="49"/>
    </location>
</feature>
<gene>
    <name evidence="2" type="ORF">RAS12_03965</name>
</gene>
<evidence type="ECO:0000313" key="2">
    <source>
        <dbReference type="EMBL" id="WMD21538.1"/>
    </source>
</evidence>
<keyword evidence="3" id="KW-1185">Reference proteome</keyword>
<reference evidence="2 3" key="1">
    <citation type="submission" date="2023-08" db="EMBL/GenBank/DDBJ databases">
        <title>Achromobacter seleniivolatilans sp. nov., isolated from seleniferous soil.</title>
        <authorList>
            <person name="Zhang S."/>
            <person name="Li K."/>
            <person name="Peng J."/>
            <person name="Zhao Q."/>
            <person name="Wang H."/>
            <person name="Guo Y."/>
        </authorList>
    </citation>
    <scope>NUCLEOTIDE SEQUENCE [LARGE SCALE GENOMIC DNA]</scope>
    <source>
        <strain evidence="2 3">R39</strain>
    </source>
</reference>
<name>A0ABY9M5R9_9BURK</name>
<evidence type="ECO:0008006" key="4">
    <source>
        <dbReference type="Google" id="ProtNLM"/>
    </source>
</evidence>
<sequence>MFPFILVWIVLALVVGVMASGRGRKGFGWTILACLISPPLAGIFLMVIADRSPHARQPILPTHIECPKCGGRVLRDARVCRHCGGEVTAA</sequence>
<protein>
    <recommendedName>
        <fullName evidence="4">Zinc-ribbon domain-containing protein</fullName>
    </recommendedName>
</protein>
<evidence type="ECO:0000256" key="1">
    <source>
        <dbReference type="SAM" id="Phobius"/>
    </source>
</evidence>
<keyword evidence="1" id="KW-0812">Transmembrane</keyword>
<evidence type="ECO:0000313" key="3">
    <source>
        <dbReference type="Proteomes" id="UP001234798"/>
    </source>
</evidence>
<proteinExistence type="predicted"/>
<keyword evidence="1" id="KW-1133">Transmembrane helix</keyword>
<organism evidence="2 3">
    <name type="scientific">Achromobacter seleniivolatilans</name>
    <dbReference type="NCBI Taxonomy" id="3047478"/>
    <lineage>
        <taxon>Bacteria</taxon>
        <taxon>Pseudomonadati</taxon>
        <taxon>Pseudomonadota</taxon>
        <taxon>Betaproteobacteria</taxon>
        <taxon>Burkholderiales</taxon>
        <taxon>Alcaligenaceae</taxon>
        <taxon>Achromobacter</taxon>
    </lineage>
</organism>
<dbReference type="Proteomes" id="UP001234798">
    <property type="component" value="Chromosome"/>
</dbReference>
<keyword evidence="1" id="KW-0472">Membrane</keyword>
<dbReference type="EMBL" id="CP132976">
    <property type="protein sequence ID" value="WMD21538.1"/>
    <property type="molecule type" value="Genomic_DNA"/>
</dbReference>
<dbReference type="RefSeq" id="WP_306945341.1">
    <property type="nucleotide sequence ID" value="NZ_CP132976.1"/>
</dbReference>